<gene>
    <name evidence="6" type="ORF">NA57DRAFT_64931</name>
</gene>
<evidence type="ECO:0000256" key="1">
    <source>
        <dbReference type="ARBA" id="ARBA00004141"/>
    </source>
</evidence>
<feature type="region of interest" description="Disordered" evidence="3">
    <location>
        <begin position="1"/>
        <end position="20"/>
    </location>
</feature>
<evidence type="ECO:0000313" key="6">
    <source>
        <dbReference type="EMBL" id="KAF2100320.1"/>
    </source>
</evidence>
<organism evidence="6 7">
    <name type="scientific">Rhizodiscina lignyota</name>
    <dbReference type="NCBI Taxonomy" id="1504668"/>
    <lineage>
        <taxon>Eukaryota</taxon>
        <taxon>Fungi</taxon>
        <taxon>Dikarya</taxon>
        <taxon>Ascomycota</taxon>
        <taxon>Pezizomycotina</taxon>
        <taxon>Dothideomycetes</taxon>
        <taxon>Pleosporomycetidae</taxon>
        <taxon>Aulographales</taxon>
        <taxon>Rhizodiscinaceae</taxon>
        <taxon>Rhizodiscina</taxon>
    </lineage>
</organism>
<dbReference type="EMBL" id="ML978124">
    <property type="protein sequence ID" value="KAF2100320.1"/>
    <property type="molecule type" value="Genomic_DNA"/>
</dbReference>
<feature type="transmembrane region" description="Helical" evidence="4">
    <location>
        <begin position="388"/>
        <end position="411"/>
    </location>
</feature>
<feature type="transmembrane region" description="Helical" evidence="4">
    <location>
        <begin position="315"/>
        <end position="334"/>
    </location>
</feature>
<feature type="transmembrane region" description="Helical" evidence="4">
    <location>
        <begin position="145"/>
        <end position="168"/>
    </location>
</feature>
<feature type="domain" description="Major facilitator superfamily (MFS) profile" evidence="5">
    <location>
        <begin position="48"/>
        <end position="444"/>
    </location>
</feature>
<feature type="transmembrane region" description="Helical" evidence="4">
    <location>
        <begin position="284"/>
        <end position="303"/>
    </location>
</feature>
<feature type="transmembrane region" description="Helical" evidence="4">
    <location>
        <begin position="354"/>
        <end position="376"/>
    </location>
</feature>
<feature type="transmembrane region" description="Helical" evidence="4">
    <location>
        <begin position="46"/>
        <end position="74"/>
    </location>
</feature>
<dbReference type="SUPFAM" id="SSF103473">
    <property type="entry name" value="MFS general substrate transporter"/>
    <property type="match status" value="1"/>
</dbReference>
<evidence type="ECO:0000313" key="7">
    <source>
        <dbReference type="Proteomes" id="UP000799772"/>
    </source>
</evidence>
<evidence type="ECO:0000256" key="3">
    <source>
        <dbReference type="SAM" id="MobiDB-lite"/>
    </source>
</evidence>
<dbReference type="GO" id="GO:0022857">
    <property type="term" value="F:transmembrane transporter activity"/>
    <property type="evidence" value="ECO:0007669"/>
    <property type="project" value="InterPro"/>
</dbReference>
<feature type="transmembrane region" description="Helical" evidence="4">
    <location>
        <begin position="116"/>
        <end position="139"/>
    </location>
</feature>
<feature type="transmembrane region" description="Helical" evidence="4">
    <location>
        <begin position="86"/>
        <end position="109"/>
    </location>
</feature>
<feature type="transmembrane region" description="Helical" evidence="4">
    <location>
        <begin position="417"/>
        <end position="442"/>
    </location>
</feature>
<comment type="caution">
    <text evidence="6">The sequence shown here is derived from an EMBL/GenBank/DDBJ whole genome shotgun (WGS) entry which is preliminary data.</text>
</comment>
<comment type="subcellular location">
    <subcellularLocation>
        <location evidence="1">Membrane</location>
        <topology evidence="1">Multi-pass membrane protein</topology>
    </subcellularLocation>
</comment>
<keyword evidence="4" id="KW-1133">Transmembrane helix</keyword>
<dbReference type="AlphaFoldDB" id="A0A9P4IJC8"/>
<sequence>MNTTSNGSKPGPTTASNIQITPPVGPGSRSFGHSDGHTYPEGGLQAWLVVAGAFAAMLSSLGVMNTLGVFQAYISTHQLADYDESAIGWIFSVYAFFAFFCGVQIGPIFDAKGPRLLILSGSILVVLSMMLLGICTKYWHFMLNFGVINGVGCSLLFTPAMTSIGHFFMVKRGGATGLAAAGGSLGGIIFPLMLQSLLPKVGWAWSTRILGFILMFLCLIANLLIRSRLPPKEGGSVMPDIRIFTNLPFLYTSLSIFFMEWGLFVPVTYLISYSLSSGAINTTLSYQIMAIFNTGSCFGRYLPGIFADMIGRFNAMFWTLALCGLTTLVLWLPATILPLVNEGAQPSRAIEPLVIIYSLLFGFASGSNISLTPVCVGQLCDTNEYGRYYATCYCFVSFATLTGIPIAGSILQACANSYWGVVVFTGASYVVAVAFIIAARALRVGGWMKWVRY</sequence>
<keyword evidence="7" id="KW-1185">Reference proteome</keyword>
<keyword evidence="4" id="KW-0812">Transmembrane</keyword>
<dbReference type="Pfam" id="PF07690">
    <property type="entry name" value="MFS_1"/>
    <property type="match status" value="1"/>
</dbReference>
<protein>
    <submittedName>
        <fullName evidence="6">Monocarboxylate transporter</fullName>
    </submittedName>
</protein>
<evidence type="ECO:0000259" key="5">
    <source>
        <dbReference type="PROSITE" id="PS50850"/>
    </source>
</evidence>
<reference evidence="6" key="1">
    <citation type="journal article" date="2020" name="Stud. Mycol.">
        <title>101 Dothideomycetes genomes: a test case for predicting lifestyles and emergence of pathogens.</title>
        <authorList>
            <person name="Haridas S."/>
            <person name="Albert R."/>
            <person name="Binder M."/>
            <person name="Bloem J."/>
            <person name="Labutti K."/>
            <person name="Salamov A."/>
            <person name="Andreopoulos B."/>
            <person name="Baker S."/>
            <person name="Barry K."/>
            <person name="Bills G."/>
            <person name="Bluhm B."/>
            <person name="Cannon C."/>
            <person name="Castanera R."/>
            <person name="Culley D."/>
            <person name="Daum C."/>
            <person name="Ezra D."/>
            <person name="Gonzalez J."/>
            <person name="Henrissat B."/>
            <person name="Kuo A."/>
            <person name="Liang C."/>
            <person name="Lipzen A."/>
            <person name="Lutzoni F."/>
            <person name="Magnuson J."/>
            <person name="Mondo S."/>
            <person name="Nolan M."/>
            <person name="Ohm R."/>
            <person name="Pangilinan J."/>
            <person name="Park H.-J."/>
            <person name="Ramirez L."/>
            <person name="Alfaro M."/>
            <person name="Sun H."/>
            <person name="Tritt A."/>
            <person name="Yoshinaga Y."/>
            <person name="Zwiers L.-H."/>
            <person name="Turgeon B."/>
            <person name="Goodwin S."/>
            <person name="Spatafora J."/>
            <person name="Crous P."/>
            <person name="Grigoriev I."/>
        </authorList>
    </citation>
    <scope>NUCLEOTIDE SEQUENCE</scope>
    <source>
        <strain evidence="6">CBS 133067</strain>
    </source>
</reference>
<dbReference type="OrthoDB" id="410267at2759"/>
<keyword evidence="4" id="KW-0472">Membrane</keyword>
<feature type="transmembrane region" description="Helical" evidence="4">
    <location>
        <begin position="246"/>
        <end position="272"/>
    </location>
</feature>
<feature type="transmembrane region" description="Helical" evidence="4">
    <location>
        <begin position="175"/>
        <end position="193"/>
    </location>
</feature>
<dbReference type="GO" id="GO:0016020">
    <property type="term" value="C:membrane"/>
    <property type="evidence" value="ECO:0007669"/>
    <property type="project" value="UniProtKB-SubCell"/>
</dbReference>
<dbReference type="PROSITE" id="PS50850">
    <property type="entry name" value="MFS"/>
    <property type="match status" value="1"/>
</dbReference>
<evidence type="ECO:0000256" key="2">
    <source>
        <dbReference type="ARBA" id="ARBA00006727"/>
    </source>
</evidence>
<dbReference type="PANTHER" id="PTHR11360:SF177">
    <property type="entry name" value="RIBOFLAVIN TRANSPORTER MCH5"/>
    <property type="match status" value="1"/>
</dbReference>
<dbReference type="InterPro" id="IPR050327">
    <property type="entry name" value="Proton-linked_MCT"/>
</dbReference>
<proteinExistence type="inferred from homology"/>
<dbReference type="PANTHER" id="PTHR11360">
    <property type="entry name" value="MONOCARBOXYLATE TRANSPORTER"/>
    <property type="match status" value="1"/>
</dbReference>
<name>A0A9P4IJC8_9PEZI</name>
<feature type="transmembrane region" description="Helical" evidence="4">
    <location>
        <begin position="205"/>
        <end position="225"/>
    </location>
</feature>
<accession>A0A9P4IJC8</accession>
<comment type="similarity">
    <text evidence="2">Belongs to the major facilitator superfamily. Monocarboxylate porter (TC 2.A.1.13) family.</text>
</comment>
<dbReference type="InterPro" id="IPR036259">
    <property type="entry name" value="MFS_trans_sf"/>
</dbReference>
<dbReference type="InterPro" id="IPR020846">
    <property type="entry name" value="MFS_dom"/>
</dbReference>
<dbReference type="InterPro" id="IPR011701">
    <property type="entry name" value="MFS"/>
</dbReference>
<dbReference type="Proteomes" id="UP000799772">
    <property type="component" value="Unassembled WGS sequence"/>
</dbReference>
<dbReference type="Gene3D" id="1.20.1250.20">
    <property type="entry name" value="MFS general substrate transporter like domains"/>
    <property type="match status" value="2"/>
</dbReference>
<evidence type="ECO:0000256" key="4">
    <source>
        <dbReference type="SAM" id="Phobius"/>
    </source>
</evidence>